<dbReference type="Proteomes" id="UP000792457">
    <property type="component" value="Unassembled WGS sequence"/>
</dbReference>
<evidence type="ECO:0000313" key="3">
    <source>
        <dbReference type="Proteomes" id="UP000792457"/>
    </source>
</evidence>
<dbReference type="AlphaFoldDB" id="A0A8K0P5V1"/>
<reference evidence="2" key="2">
    <citation type="submission" date="2017-10" db="EMBL/GenBank/DDBJ databases">
        <title>Ladona fulva Genome sequencing and assembly.</title>
        <authorList>
            <person name="Murali S."/>
            <person name="Richards S."/>
            <person name="Bandaranaike D."/>
            <person name="Bellair M."/>
            <person name="Blankenburg K."/>
            <person name="Chao H."/>
            <person name="Dinh H."/>
            <person name="Doddapaneni H."/>
            <person name="Dugan-Rocha S."/>
            <person name="Elkadiri S."/>
            <person name="Gnanaolivu R."/>
            <person name="Hernandez B."/>
            <person name="Skinner E."/>
            <person name="Javaid M."/>
            <person name="Lee S."/>
            <person name="Li M."/>
            <person name="Ming W."/>
            <person name="Munidasa M."/>
            <person name="Muniz J."/>
            <person name="Nguyen L."/>
            <person name="Hughes D."/>
            <person name="Osuji N."/>
            <person name="Pu L.-L."/>
            <person name="Puazo M."/>
            <person name="Qu C."/>
            <person name="Quiroz J."/>
            <person name="Raj R."/>
            <person name="Weissenberger G."/>
            <person name="Xin Y."/>
            <person name="Zou X."/>
            <person name="Han Y."/>
            <person name="Worley K."/>
            <person name="Muzny D."/>
            <person name="Gibbs R."/>
        </authorList>
    </citation>
    <scope>NUCLEOTIDE SEQUENCE</scope>
    <source>
        <strain evidence="2">Sampled in the wild</strain>
    </source>
</reference>
<sequence length="149" mass="16576">MLQLTGHTTHQLQPLDVAFLRPFRNTSTKHKRNGCVKKKLMEEQHLRRQRRVPSARPADRNVFSDHHFVPSETLEVDENVADEPTSSKGGIGEVGCRKGDGKGLGKGGGMAREVLGAFWEELCGGDGSVERHTEEIKTSSPYWLGKSMH</sequence>
<protein>
    <submittedName>
        <fullName evidence="2">Uncharacterized protein</fullName>
    </submittedName>
</protein>
<gene>
    <name evidence="2" type="ORF">J437_LFUL013799</name>
</gene>
<proteinExistence type="predicted"/>
<organism evidence="2 3">
    <name type="scientific">Ladona fulva</name>
    <name type="common">Scarce chaser dragonfly</name>
    <name type="synonym">Libellula fulva</name>
    <dbReference type="NCBI Taxonomy" id="123851"/>
    <lineage>
        <taxon>Eukaryota</taxon>
        <taxon>Metazoa</taxon>
        <taxon>Ecdysozoa</taxon>
        <taxon>Arthropoda</taxon>
        <taxon>Hexapoda</taxon>
        <taxon>Insecta</taxon>
        <taxon>Pterygota</taxon>
        <taxon>Palaeoptera</taxon>
        <taxon>Odonata</taxon>
        <taxon>Epiprocta</taxon>
        <taxon>Anisoptera</taxon>
        <taxon>Libelluloidea</taxon>
        <taxon>Libellulidae</taxon>
        <taxon>Ladona</taxon>
    </lineage>
</organism>
<name>A0A8K0P5V1_LADFU</name>
<evidence type="ECO:0000313" key="2">
    <source>
        <dbReference type="EMBL" id="KAG8234202.1"/>
    </source>
</evidence>
<accession>A0A8K0P5V1</accession>
<feature type="region of interest" description="Disordered" evidence="1">
    <location>
        <begin position="76"/>
        <end position="107"/>
    </location>
</feature>
<keyword evidence="3" id="KW-1185">Reference proteome</keyword>
<evidence type="ECO:0000256" key="1">
    <source>
        <dbReference type="SAM" id="MobiDB-lite"/>
    </source>
</evidence>
<reference evidence="2" key="1">
    <citation type="submission" date="2013-04" db="EMBL/GenBank/DDBJ databases">
        <authorList>
            <person name="Qu J."/>
            <person name="Murali S.C."/>
            <person name="Bandaranaike D."/>
            <person name="Bellair M."/>
            <person name="Blankenburg K."/>
            <person name="Chao H."/>
            <person name="Dinh H."/>
            <person name="Doddapaneni H."/>
            <person name="Downs B."/>
            <person name="Dugan-Rocha S."/>
            <person name="Elkadiri S."/>
            <person name="Gnanaolivu R.D."/>
            <person name="Hernandez B."/>
            <person name="Javaid M."/>
            <person name="Jayaseelan J.C."/>
            <person name="Lee S."/>
            <person name="Li M."/>
            <person name="Ming W."/>
            <person name="Munidasa M."/>
            <person name="Muniz J."/>
            <person name="Nguyen L."/>
            <person name="Ongeri F."/>
            <person name="Osuji N."/>
            <person name="Pu L.-L."/>
            <person name="Puazo M."/>
            <person name="Qu C."/>
            <person name="Quiroz J."/>
            <person name="Raj R."/>
            <person name="Weissenberger G."/>
            <person name="Xin Y."/>
            <person name="Zou X."/>
            <person name="Han Y."/>
            <person name="Richards S."/>
            <person name="Worley K."/>
            <person name="Muzny D."/>
            <person name="Gibbs R."/>
        </authorList>
    </citation>
    <scope>NUCLEOTIDE SEQUENCE</scope>
    <source>
        <strain evidence="2">Sampled in the wild</strain>
    </source>
</reference>
<dbReference type="EMBL" id="KZ308789">
    <property type="protein sequence ID" value="KAG8234202.1"/>
    <property type="molecule type" value="Genomic_DNA"/>
</dbReference>
<comment type="caution">
    <text evidence="2">The sequence shown here is derived from an EMBL/GenBank/DDBJ whole genome shotgun (WGS) entry which is preliminary data.</text>
</comment>